<evidence type="ECO:0000256" key="2">
    <source>
        <dbReference type="SAM" id="SignalP"/>
    </source>
</evidence>
<name>A0A7S3VCV0_9STRA</name>
<dbReference type="SUPFAM" id="SSF52266">
    <property type="entry name" value="SGNH hydrolase"/>
    <property type="match status" value="1"/>
</dbReference>
<evidence type="ECO:0000313" key="3">
    <source>
        <dbReference type="EMBL" id="CAE0472126.1"/>
    </source>
</evidence>
<accession>A0A7S3VCV0</accession>
<feature type="compositionally biased region" description="Low complexity" evidence="1">
    <location>
        <begin position="137"/>
        <end position="156"/>
    </location>
</feature>
<organism evidence="3">
    <name type="scientific">Chaetoceros debilis</name>
    <dbReference type="NCBI Taxonomy" id="122233"/>
    <lineage>
        <taxon>Eukaryota</taxon>
        <taxon>Sar</taxon>
        <taxon>Stramenopiles</taxon>
        <taxon>Ochrophyta</taxon>
        <taxon>Bacillariophyta</taxon>
        <taxon>Coscinodiscophyceae</taxon>
        <taxon>Chaetocerotophycidae</taxon>
        <taxon>Chaetocerotales</taxon>
        <taxon>Chaetocerotaceae</taxon>
        <taxon>Chaetoceros</taxon>
    </lineage>
</organism>
<feature type="region of interest" description="Disordered" evidence="1">
    <location>
        <begin position="47"/>
        <end position="157"/>
    </location>
</feature>
<reference evidence="3" key="1">
    <citation type="submission" date="2021-01" db="EMBL/GenBank/DDBJ databases">
        <authorList>
            <person name="Corre E."/>
            <person name="Pelletier E."/>
            <person name="Niang G."/>
            <person name="Scheremetjew M."/>
            <person name="Finn R."/>
            <person name="Kale V."/>
            <person name="Holt S."/>
            <person name="Cochrane G."/>
            <person name="Meng A."/>
            <person name="Brown T."/>
            <person name="Cohen L."/>
        </authorList>
    </citation>
    <scope>NUCLEOTIDE SEQUENCE</scope>
    <source>
        <strain evidence="3">MM31A-1</strain>
    </source>
</reference>
<protein>
    <recommendedName>
        <fullName evidence="4">SGNH hydrolase-type esterase domain-containing protein</fullName>
    </recommendedName>
</protein>
<evidence type="ECO:0008006" key="4">
    <source>
        <dbReference type="Google" id="ProtNLM"/>
    </source>
</evidence>
<gene>
    <name evidence="3" type="ORF">CDEB00056_LOCUS16979</name>
</gene>
<dbReference type="PANTHER" id="PTHR34407">
    <property type="entry name" value="EXPRESSED PROTEIN"/>
    <property type="match status" value="1"/>
</dbReference>
<feature type="compositionally biased region" description="Basic and acidic residues" evidence="1">
    <location>
        <begin position="86"/>
        <end position="96"/>
    </location>
</feature>
<dbReference type="EMBL" id="HBIO01022018">
    <property type="protein sequence ID" value="CAE0472126.1"/>
    <property type="molecule type" value="Transcribed_RNA"/>
</dbReference>
<feature type="signal peptide" evidence="2">
    <location>
        <begin position="1"/>
        <end position="16"/>
    </location>
</feature>
<proteinExistence type="predicted"/>
<dbReference type="AlphaFoldDB" id="A0A7S3VCV0"/>
<feature type="chain" id="PRO_5031058147" description="SGNH hydrolase-type esterase domain-containing protein" evidence="2">
    <location>
        <begin position="17"/>
        <end position="796"/>
    </location>
</feature>
<dbReference type="PANTHER" id="PTHR34407:SF1">
    <property type="entry name" value="SGNH HYDROLASE-TYPE ESTERASE DOMAIN-CONTAINING PROTEIN"/>
    <property type="match status" value="1"/>
</dbReference>
<keyword evidence="2" id="KW-0732">Signal</keyword>
<sequence>MRTLLAFTGGFALAHIYHTFVAGGILVSLNNNEFGIGPSSIRGDYYYQPINDNGGGGDDDNGGDDEKSSGNVDNGIDDDEQSQSEGIREEDHKNGGDVDVGVVKNKHAFLEEGTNISSDNVQKSNSTDATESENAENDGTSDNGDSNSNSNDNITNEPESICDALQHQSPMKIWTDHLNPIFHASRHLLDREDQYIWHDFTAQLLNYMTPQRLATSVKALPFRQWDQVEHILKVVWERYAYYLKINDADAATAKTAAANVPVPPGPPPRKLNILVMGGSVTMGVICKTNPVERTTRFGRRSCAWPTRLEQFLNALFSFSEAMVQVHVLTLGGTNTKSATTIWDYNLFPPDMPHPDIVIHGYATNDMHVSTVADAMNRNVTLEDLILEMNQKFIRQVLKPSINVEDHCHRPTPLLLYYDDYIGNEQKEILSTNSFTQAISTLSSYYGLGFMSYANAVKHLTYGDWKEDWFSPNAWPDRQIHPGMGMHISSIWVVAFNFLNTASVFCERLLPEPEEVVERNNTDTDAQDNMVGDVHDHDNNPTLPLAYIASHGLPALRDPGKDLAGAPILPPDGSIPPELMVNLTLDNISSQWQKDANSAMKFSALQCHEHEHEHGHSHSKSGQYVYRPCIYSWIGNMERSFDKVQHMDTRINPFLVTSSDTGGWEANMDYGKLGYAANKEEAMFDLKFENITQTVKTLNFMVMTSYGKKWDGSKVLVEAFVDVNQKGDGQVDSLPIAEPRATMEIAGQHEKETSETYNHKLVFEDGLEAQVDNTLRIRVKLVGGSTFKFMGMAFCDH</sequence>
<feature type="compositionally biased region" description="Polar residues" evidence="1">
    <location>
        <begin position="114"/>
        <end position="129"/>
    </location>
</feature>
<evidence type="ECO:0000256" key="1">
    <source>
        <dbReference type="SAM" id="MobiDB-lite"/>
    </source>
</evidence>